<dbReference type="InterPro" id="IPR009057">
    <property type="entry name" value="Homeodomain-like_sf"/>
</dbReference>
<dbReference type="InterPro" id="IPR050109">
    <property type="entry name" value="HTH-type_TetR-like_transc_reg"/>
</dbReference>
<dbReference type="InterPro" id="IPR001647">
    <property type="entry name" value="HTH_TetR"/>
</dbReference>
<dbReference type="PANTHER" id="PTHR30055">
    <property type="entry name" value="HTH-TYPE TRANSCRIPTIONAL REGULATOR RUTR"/>
    <property type="match status" value="1"/>
</dbReference>
<dbReference type="PROSITE" id="PS50977">
    <property type="entry name" value="HTH_TETR_2"/>
    <property type="match status" value="1"/>
</dbReference>
<feature type="domain" description="HTH tetR-type" evidence="3">
    <location>
        <begin position="23"/>
        <end position="82"/>
    </location>
</feature>
<feature type="region of interest" description="Disordered" evidence="2">
    <location>
        <begin position="1"/>
        <end position="20"/>
    </location>
</feature>
<gene>
    <name evidence="4" type="ORF">UFOPK3376_01761</name>
</gene>
<dbReference type="PANTHER" id="PTHR30055:SF226">
    <property type="entry name" value="HTH-TYPE TRANSCRIPTIONAL REGULATOR PKSA"/>
    <property type="match status" value="1"/>
</dbReference>
<keyword evidence="1" id="KW-0238">DNA-binding</keyword>
<evidence type="ECO:0000256" key="1">
    <source>
        <dbReference type="ARBA" id="ARBA00023125"/>
    </source>
</evidence>
<dbReference type="EMBL" id="CAFBLP010000043">
    <property type="protein sequence ID" value="CAB4883170.1"/>
    <property type="molecule type" value="Genomic_DNA"/>
</dbReference>
<sequence length="205" mass="22876">MPSADMDHSDDLETQDGRRARRDRNKIAVVDAYLELIREGNPRPSVADVAERSGVSHRSVFRYFADKDELARTSIERQEAAVIPMVAIEVDPDRALADRIDLLVQRRLALYDAIAPVARLTRSLAPLQPILQDELTRSRLFLRVQVKRLFAPELSAMSKTRAASTLAVLDVLCSFEVAELLRADQDLSIDRAADALRDAVTAILS</sequence>
<dbReference type="SUPFAM" id="SSF46689">
    <property type="entry name" value="Homeodomain-like"/>
    <property type="match status" value="1"/>
</dbReference>
<reference evidence="4" key="1">
    <citation type="submission" date="2020-05" db="EMBL/GenBank/DDBJ databases">
        <authorList>
            <person name="Chiriac C."/>
            <person name="Salcher M."/>
            <person name="Ghai R."/>
            <person name="Kavagutti S V."/>
        </authorList>
    </citation>
    <scope>NUCLEOTIDE SEQUENCE</scope>
</reference>
<dbReference type="Gene3D" id="1.10.357.10">
    <property type="entry name" value="Tetracycline Repressor, domain 2"/>
    <property type="match status" value="1"/>
</dbReference>
<evidence type="ECO:0000256" key="2">
    <source>
        <dbReference type="SAM" id="MobiDB-lite"/>
    </source>
</evidence>
<accession>A0A6J7EPJ6</accession>
<dbReference type="AlphaFoldDB" id="A0A6J7EPJ6"/>
<name>A0A6J7EPJ6_9ZZZZ</name>
<organism evidence="4">
    <name type="scientific">freshwater metagenome</name>
    <dbReference type="NCBI Taxonomy" id="449393"/>
    <lineage>
        <taxon>unclassified sequences</taxon>
        <taxon>metagenomes</taxon>
        <taxon>ecological metagenomes</taxon>
    </lineage>
</organism>
<dbReference type="Pfam" id="PF00440">
    <property type="entry name" value="TetR_N"/>
    <property type="match status" value="1"/>
</dbReference>
<evidence type="ECO:0000259" key="3">
    <source>
        <dbReference type="PROSITE" id="PS50977"/>
    </source>
</evidence>
<protein>
    <submittedName>
        <fullName evidence="4">Unannotated protein</fullName>
    </submittedName>
</protein>
<dbReference type="GO" id="GO:0000976">
    <property type="term" value="F:transcription cis-regulatory region binding"/>
    <property type="evidence" value="ECO:0007669"/>
    <property type="project" value="TreeGrafter"/>
</dbReference>
<evidence type="ECO:0000313" key="4">
    <source>
        <dbReference type="EMBL" id="CAB4883170.1"/>
    </source>
</evidence>
<feature type="compositionally biased region" description="Basic and acidic residues" evidence="2">
    <location>
        <begin position="1"/>
        <end position="18"/>
    </location>
</feature>
<dbReference type="GO" id="GO:0003700">
    <property type="term" value="F:DNA-binding transcription factor activity"/>
    <property type="evidence" value="ECO:0007669"/>
    <property type="project" value="TreeGrafter"/>
</dbReference>
<proteinExistence type="predicted"/>